<name>A0A1I0IJ58_9BACI</name>
<reference evidence="2" key="1">
    <citation type="submission" date="2016-10" db="EMBL/GenBank/DDBJ databases">
        <authorList>
            <person name="Varghese N."/>
            <person name="Submissions S."/>
        </authorList>
    </citation>
    <scope>NUCLEOTIDE SEQUENCE [LARGE SCALE GENOMIC DNA]</scope>
    <source>
        <strain evidence="2">CGMCC 1.3566</strain>
    </source>
</reference>
<dbReference type="Proteomes" id="UP000199095">
    <property type="component" value="Unassembled WGS sequence"/>
</dbReference>
<proteinExistence type="predicted"/>
<accession>A0A1I0IJ58</accession>
<dbReference type="AlphaFoldDB" id="A0A1I0IJ58"/>
<protein>
    <submittedName>
        <fullName evidence="1">Uncharacterized protein</fullName>
    </submittedName>
</protein>
<organism evidence="1 2">
    <name type="scientific">Salinibacillus kushneri</name>
    <dbReference type="NCBI Taxonomy" id="237682"/>
    <lineage>
        <taxon>Bacteria</taxon>
        <taxon>Bacillati</taxon>
        <taxon>Bacillota</taxon>
        <taxon>Bacilli</taxon>
        <taxon>Bacillales</taxon>
        <taxon>Bacillaceae</taxon>
        <taxon>Salinibacillus</taxon>
    </lineage>
</organism>
<dbReference type="RefSeq" id="WP_245732846.1">
    <property type="nucleotide sequence ID" value="NZ_FOHJ01000012.1"/>
</dbReference>
<evidence type="ECO:0000313" key="1">
    <source>
        <dbReference type="EMBL" id="SET96409.1"/>
    </source>
</evidence>
<sequence length="106" mass="12696">MRKEYYYALNCIDKLRLSMSTAWYMNSGIQPNTFGDWAKYEGERSKLEDWQKSLLESWECGRNTIQIINVLKSIVFEFKKVHRSLCDKLEIKYDSEWVNKVVNMVL</sequence>
<keyword evidence="2" id="KW-1185">Reference proteome</keyword>
<evidence type="ECO:0000313" key="2">
    <source>
        <dbReference type="Proteomes" id="UP000199095"/>
    </source>
</evidence>
<gene>
    <name evidence="1" type="ORF">SAMN05421676_11287</name>
</gene>
<dbReference type="STRING" id="237682.SAMN05421676_11287"/>
<dbReference type="EMBL" id="FOHJ01000012">
    <property type="protein sequence ID" value="SET96409.1"/>
    <property type="molecule type" value="Genomic_DNA"/>
</dbReference>